<keyword evidence="9" id="KW-1185">Reference proteome</keyword>
<feature type="transmembrane region" description="Helical" evidence="7">
    <location>
        <begin position="20"/>
        <end position="37"/>
    </location>
</feature>
<dbReference type="GO" id="GO:0005773">
    <property type="term" value="C:vacuole"/>
    <property type="evidence" value="ECO:0007669"/>
    <property type="project" value="GOC"/>
</dbReference>
<keyword evidence="5 7" id="KW-1133">Transmembrane helix</keyword>
<evidence type="ECO:0000256" key="4">
    <source>
        <dbReference type="ARBA" id="ARBA00022824"/>
    </source>
</evidence>
<evidence type="ECO:0000313" key="8">
    <source>
        <dbReference type="EMBL" id="KEY67176.1"/>
    </source>
</evidence>
<organism evidence="8 9">
    <name type="scientific">Stachybotrys chartarum (strain CBS 109288 / IBT 7711)</name>
    <name type="common">Toxic black mold</name>
    <name type="synonym">Stilbospora chartarum</name>
    <dbReference type="NCBI Taxonomy" id="1280523"/>
    <lineage>
        <taxon>Eukaryota</taxon>
        <taxon>Fungi</taxon>
        <taxon>Dikarya</taxon>
        <taxon>Ascomycota</taxon>
        <taxon>Pezizomycotina</taxon>
        <taxon>Sordariomycetes</taxon>
        <taxon>Hypocreomycetidae</taxon>
        <taxon>Hypocreales</taxon>
        <taxon>Stachybotryaceae</taxon>
        <taxon>Stachybotrys</taxon>
    </lineage>
</organism>
<dbReference type="PANTHER" id="PTHR13505:SF7">
    <property type="entry name" value="TRANSMEMBRANE PROTEIN 208"/>
    <property type="match status" value="1"/>
</dbReference>
<evidence type="ECO:0000256" key="5">
    <source>
        <dbReference type="ARBA" id="ARBA00022989"/>
    </source>
</evidence>
<accession>A0A084APE7</accession>
<dbReference type="Proteomes" id="UP000028045">
    <property type="component" value="Unassembled WGS sequence"/>
</dbReference>
<evidence type="ECO:0000256" key="1">
    <source>
        <dbReference type="ARBA" id="ARBA00004477"/>
    </source>
</evidence>
<dbReference type="AlphaFoldDB" id="A0A084APE7"/>
<proteinExistence type="inferred from homology"/>
<name>A0A084APE7_STACB</name>
<evidence type="ECO:0000256" key="6">
    <source>
        <dbReference type="ARBA" id="ARBA00023136"/>
    </source>
</evidence>
<dbReference type="OrthoDB" id="10012212at2759"/>
<gene>
    <name evidence="8" type="ORF">S7711_03036</name>
</gene>
<keyword evidence="6 7" id="KW-0472">Membrane</keyword>
<keyword evidence="3 7" id="KW-0812">Transmembrane</keyword>
<comment type="subcellular location">
    <subcellularLocation>
        <location evidence="1">Endoplasmic reticulum membrane</location>
        <topology evidence="1">Multi-pass membrane protein</topology>
    </subcellularLocation>
</comment>
<sequence length="159" mass="17414">MAQKAKKDRARSNTTALNNLHMGSAVVHALFILFHLVISSRSLLTYALLSAPSFICEYILESTGRPKYDAATKALKSSGEDMAASGLTEYMFDVVWVTWASIIAVLLFGNWGWLLWAVLPGYGLYLASGLLGFGRQQLAQMQAADEAAPQGNRRSRRAT</sequence>
<dbReference type="EMBL" id="KL648629">
    <property type="protein sequence ID" value="KEY67176.1"/>
    <property type="molecule type" value="Genomic_DNA"/>
</dbReference>
<protein>
    <recommendedName>
        <fullName evidence="10">DUF788 domain-containing protein</fullName>
    </recommendedName>
</protein>
<dbReference type="HOGENOM" id="CLU_094308_1_0_1"/>
<comment type="similarity">
    <text evidence="2">Belongs to the TMEM208 family.</text>
</comment>
<dbReference type="PANTHER" id="PTHR13505">
    <property type="entry name" value="TRANSMEMBRANE PROTEIN 208"/>
    <property type="match status" value="1"/>
</dbReference>
<evidence type="ECO:0000256" key="7">
    <source>
        <dbReference type="SAM" id="Phobius"/>
    </source>
</evidence>
<evidence type="ECO:0000256" key="2">
    <source>
        <dbReference type="ARBA" id="ARBA00009950"/>
    </source>
</evidence>
<feature type="transmembrane region" description="Helical" evidence="7">
    <location>
        <begin position="90"/>
        <end position="108"/>
    </location>
</feature>
<dbReference type="GO" id="GO:0006624">
    <property type="term" value="P:vacuolar protein processing"/>
    <property type="evidence" value="ECO:0007669"/>
    <property type="project" value="TreeGrafter"/>
</dbReference>
<evidence type="ECO:0000256" key="3">
    <source>
        <dbReference type="ARBA" id="ARBA00022692"/>
    </source>
</evidence>
<dbReference type="GO" id="GO:0005789">
    <property type="term" value="C:endoplasmic reticulum membrane"/>
    <property type="evidence" value="ECO:0007669"/>
    <property type="project" value="UniProtKB-SubCell"/>
</dbReference>
<evidence type="ECO:0000313" key="9">
    <source>
        <dbReference type="Proteomes" id="UP000028045"/>
    </source>
</evidence>
<dbReference type="InterPro" id="IPR008506">
    <property type="entry name" value="SND2/TMEM208"/>
</dbReference>
<evidence type="ECO:0008006" key="10">
    <source>
        <dbReference type="Google" id="ProtNLM"/>
    </source>
</evidence>
<dbReference type="Pfam" id="PF05620">
    <property type="entry name" value="TMEM208_SND2"/>
    <property type="match status" value="1"/>
</dbReference>
<keyword evidence="4" id="KW-0256">Endoplasmic reticulum</keyword>
<reference evidence="8 9" key="1">
    <citation type="journal article" date="2014" name="BMC Genomics">
        <title>Comparative genome sequencing reveals chemotype-specific gene clusters in the toxigenic black mold Stachybotrys.</title>
        <authorList>
            <person name="Semeiks J."/>
            <person name="Borek D."/>
            <person name="Otwinowski Z."/>
            <person name="Grishin N.V."/>
        </authorList>
    </citation>
    <scope>NUCLEOTIDE SEQUENCE [LARGE SCALE GENOMIC DNA]</scope>
    <source>
        <strain evidence="9">CBS 109288 / IBT 7711</strain>
    </source>
</reference>